<dbReference type="VEuPathDB" id="FungiDB:A1O7_02313"/>
<evidence type="ECO:0000256" key="1">
    <source>
        <dbReference type="SAM" id="MobiDB-lite"/>
    </source>
</evidence>
<accession>W9W1S0</accession>
<organism evidence="2 3">
    <name type="scientific">Cladophialophora yegresii CBS 114405</name>
    <dbReference type="NCBI Taxonomy" id="1182544"/>
    <lineage>
        <taxon>Eukaryota</taxon>
        <taxon>Fungi</taxon>
        <taxon>Dikarya</taxon>
        <taxon>Ascomycota</taxon>
        <taxon>Pezizomycotina</taxon>
        <taxon>Eurotiomycetes</taxon>
        <taxon>Chaetothyriomycetidae</taxon>
        <taxon>Chaetothyriales</taxon>
        <taxon>Herpotrichiellaceae</taxon>
        <taxon>Cladophialophora</taxon>
    </lineage>
</organism>
<evidence type="ECO:0000313" key="2">
    <source>
        <dbReference type="EMBL" id="EXJ61883.1"/>
    </source>
</evidence>
<sequence>MPPIAKVVVGPVSIPVQYNIPDAQLFSQKWWAEATKTNFFWTQFKRYTSRGTINKRIGLEIKTEVVEGTRGLQVKSNAAETAQGKGRPKQKKRMRPESTPLAPTPVATSGTEEETDSDSEAHFIEERLETDDLGIGEDMPGPGPSARPRQKPAYFPPFECTRCTKETAFSDISIEHDGTLLCKACKGNVPEVASGDIAVEMPTQAGGLFEPLKDTRAALLEPPKDTNASQATKPESLVVKVEDEKPELQDRPATTGAATKPKRQRQREDDGRILTINGEEWLVYADEKGDEHAIKLGMASKKIKIELD</sequence>
<gene>
    <name evidence="2" type="ORF">A1O7_02313</name>
</gene>
<dbReference type="EMBL" id="AMGW01000002">
    <property type="protein sequence ID" value="EXJ61883.1"/>
    <property type="molecule type" value="Genomic_DNA"/>
</dbReference>
<name>W9W1S0_9EURO</name>
<evidence type="ECO:0000313" key="3">
    <source>
        <dbReference type="Proteomes" id="UP000019473"/>
    </source>
</evidence>
<dbReference type="HOGENOM" id="CLU_909130_0_0_1"/>
<reference evidence="2 3" key="1">
    <citation type="submission" date="2013-03" db="EMBL/GenBank/DDBJ databases">
        <title>The Genome Sequence of Cladophialophora yegresii CBS 114405.</title>
        <authorList>
            <consortium name="The Broad Institute Genomics Platform"/>
            <person name="Cuomo C."/>
            <person name="de Hoog S."/>
            <person name="Gorbushina A."/>
            <person name="Walker B."/>
            <person name="Young S.K."/>
            <person name="Zeng Q."/>
            <person name="Gargeya S."/>
            <person name="Fitzgerald M."/>
            <person name="Haas B."/>
            <person name="Abouelleil A."/>
            <person name="Allen A.W."/>
            <person name="Alvarado L."/>
            <person name="Arachchi H.M."/>
            <person name="Berlin A.M."/>
            <person name="Chapman S.B."/>
            <person name="Gainer-Dewar J."/>
            <person name="Goldberg J."/>
            <person name="Griggs A."/>
            <person name="Gujja S."/>
            <person name="Hansen M."/>
            <person name="Howarth C."/>
            <person name="Imamovic A."/>
            <person name="Ireland A."/>
            <person name="Larimer J."/>
            <person name="McCowan C."/>
            <person name="Murphy C."/>
            <person name="Pearson M."/>
            <person name="Poon T.W."/>
            <person name="Priest M."/>
            <person name="Roberts A."/>
            <person name="Saif S."/>
            <person name="Shea T."/>
            <person name="Sisk P."/>
            <person name="Sykes S."/>
            <person name="Wortman J."/>
            <person name="Nusbaum C."/>
            <person name="Birren B."/>
        </authorList>
    </citation>
    <scope>NUCLEOTIDE SEQUENCE [LARGE SCALE GENOMIC DNA]</scope>
    <source>
        <strain evidence="2 3">CBS 114405</strain>
    </source>
</reference>
<feature type="region of interest" description="Disordered" evidence="1">
    <location>
        <begin position="72"/>
        <end position="151"/>
    </location>
</feature>
<keyword evidence="3" id="KW-1185">Reference proteome</keyword>
<dbReference type="Proteomes" id="UP000019473">
    <property type="component" value="Unassembled WGS sequence"/>
</dbReference>
<dbReference type="RefSeq" id="XP_007754537.1">
    <property type="nucleotide sequence ID" value="XM_007756347.1"/>
</dbReference>
<dbReference type="OrthoDB" id="10387807at2759"/>
<comment type="caution">
    <text evidence="2">The sequence shown here is derived from an EMBL/GenBank/DDBJ whole genome shotgun (WGS) entry which is preliminary data.</text>
</comment>
<dbReference type="GeneID" id="19176922"/>
<feature type="region of interest" description="Disordered" evidence="1">
    <location>
        <begin position="243"/>
        <end position="272"/>
    </location>
</feature>
<proteinExistence type="predicted"/>
<dbReference type="AlphaFoldDB" id="W9W1S0"/>
<protein>
    <submittedName>
        <fullName evidence="2">Uncharacterized protein</fullName>
    </submittedName>
</protein>